<feature type="compositionally biased region" description="Low complexity" evidence="1">
    <location>
        <begin position="26"/>
        <end position="36"/>
    </location>
</feature>
<accession>A0A1F7YXW7</accession>
<gene>
    <name evidence="2" type="ORF">A3D01_02185</name>
</gene>
<name>A0A1F7YXW7_9BACT</name>
<proteinExistence type="predicted"/>
<feature type="compositionally biased region" description="Basic and acidic residues" evidence="1">
    <location>
        <begin position="1"/>
        <end position="10"/>
    </location>
</feature>
<evidence type="ECO:0000313" key="3">
    <source>
        <dbReference type="Proteomes" id="UP000177169"/>
    </source>
</evidence>
<sequence>MIILDPKDTTGKTGVVPGVSTPLGDTQTPAAPTTPTSNVGSGVFSGSKGMGETSTPGMGSMTEPPVSTPIPQEDAVGPKVPSPMSSVPDPMSGPASGMGTTSTSPLGSVPEPADTTSEGAAADTPTEEEEGGSTGGTGGGTGNLGA</sequence>
<evidence type="ECO:0000256" key="1">
    <source>
        <dbReference type="SAM" id="MobiDB-lite"/>
    </source>
</evidence>
<feature type="compositionally biased region" description="Gly residues" evidence="1">
    <location>
        <begin position="132"/>
        <end position="146"/>
    </location>
</feature>
<protein>
    <submittedName>
        <fullName evidence="2">Uncharacterized protein</fullName>
    </submittedName>
</protein>
<feature type="compositionally biased region" description="Low complexity" evidence="1">
    <location>
        <begin position="77"/>
        <end position="94"/>
    </location>
</feature>
<dbReference type="STRING" id="1802505.A3D01_02185"/>
<dbReference type="AlphaFoldDB" id="A0A1F7YXW7"/>
<comment type="caution">
    <text evidence="2">The sequence shown here is derived from an EMBL/GenBank/DDBJ whole genome shotgun (WGS) entry which is preliminary data.</text>
</comment>
<organism evidence="2 3">
    <name type="scientific">Candidatus Woesebacteria bacterium RIFCSPHIGHO2_02_FULL_39_13</name>
    <dbReference type="NCBI Taxonomy" id="1802505"/>
    <lineage>
        <taxon>Bacteria</taxon>
        <taxon>Candidatus Woeseibacteriota</taxon>
    </lineage>
</organism>
<dbReference type="Proteomes" id="UP000177169">
    <property type="component" value="Unassembled WGS sequence"/>
</dbReference>
<feature type="region of interest" description="Disordered" evidence="1">
    <location>
        <begin position="1"/>
        <end position="146"/>
    </location>
</feature>
<reference evidence="2 3" key="1">
    <citation type="journal article" date="2016" name="Nat. Commun.">
        <title>Thousands of microbial genomes shed light on interconnected biogeochemical processes in an aquifer system.</title>
        <authorList>
            <person name="Anantharaman K."/>
            <person name="Brown C.T."/>
            <person name="Hug L.A."/>
            <person name="Sharon I."/>
            <person name="Castelle C.J."/>
            <person name="Probst A.J."/>
            <person name="Thomas B.C."/>
            <person name="Singh A."/>
            <person name="Wilkins M.J."/>
            <person name="Karaoz U."/>
            <person name="Brodie E.L."/>
            <person name="Williams K.H."/>
            <person name="Hubbard S.S."/>
            <person name="Banfield J.F."/>
        </authorList>
    </citation>
    <scope>NUCLEOTIDE SEQUENCE [LARGE SCALE GENOMIC DNA]</scope>
</reference>
<evidence type="ECO:0000313" key="2">
    <source>
        <dbReference type="EMBL" id="OGM32173.1"/>
    </source>
</evidence>
<dbReference type="EMBL" id="MGGR01000035">
    <property type="protein sequence ID" value="OGM32173.1"/>
    <property type="molecule type" value="Genomic_DNA"/>
</dbReference>